<dbReference type="InterPro" id="IPR022488">
    <property type="entry name" value="PPK2-related"/>
</dbReference>
<organism evidence="2 3">
    <name type="scientific">Georgenia halotolerans</name>
    <dbReference type="NCBI Taxonomy" id="3028317"/>
    <lineage>
        <taxon>Bacteria</taxon>
        <taxon>Bacillati</taxon>
        <taxon>Actinomycetota</taxon>
        <taxon>Actinomycetes</taxon>
        <taxon>Micrococcales</taxon>
        <taxon>Bogoriellaceae</taxon>
        <taxon>Georgenia</taxon>
    </lineage>
</organism>
<dbReference type="Gene3D" id="3.40.50.300">
    <property type="entry name" value="P-loop containing nucleotide triphosphate hydrolases"/>
    <property type="match status" value="1"/>
</dbReference>
<dbReference type="PANTHER" id="PTHR34383:SF3">
    <property type="entry name" value="POLYPHOSPHATE:AMP PHOSPHOTRANSFERASE"/>
    <property type="match status" value="1"/>
</dbReference>
<dbReference type="SUPFAM" id="SSF52540">
    <property type="entry name" value="P-loop containing nucleoside triphosphate hydrolases"/>
    <property type="match status" value="1"/>
</dbReference>
<proteinExistence type="predicted"/>
<comment type="caution">
    <text evidence="2">The sequence shown here is derived from an EMBL/GenBank/DDBJ whole genome shotgun (WGS) entry which is preliminary data.</text>
</comment>
<keyword evidence="2" id="KW-0418">Kinase</keyword>
<protein>
    <submittedName>
        <fullName evidence="2">Polyphosphate kinase 2 family protein</fullName>
    </submittedName>
</protein>
<dbReference type="EMBL" id="JARACI010000140">
    <property type="protein sequence ID" value="MDD9204966.1"/>
    <property type="molecule type" value="Genomic_DNA"/>
</dbReference>
<accession>A0ABT5TSD3</accession>
<dbReference type="GO" id="GO:0016301">
    <property type="term" value="F:kinase activity"/>
    <property type="evidence" value="ECO:0007669"/>
    <property type="project" value="UniProtKB-KW"/>
</dbReference>
<feature type="non-terminal residue" evidence="2">
    <location>
        <position position="1"/>
    </location>
</feature>
<sequence>VDSGTTIIKVALMVSHDEQGVRLMERLDRPDKHWKYSPADVDTREKWDKYQAAYTEILHRTSTDVAPWHVIPADRKWYSRLVVTELLVQALIDLDLQWPRPSWRLETQRRRLAATMSEEALAAA</sequence>
<gene>
    <name evidence="2" type="ORF">PU560_00635</name>
</gene>
<evidence type="ECO:0000313" key="2">
    <source>
        <dbReference type="EMBL" id="MDD9204966.1"/>
    </source>
</evidence>
<evidence type="ECO:0000259" key="1">
    <source>
        <dbReference type="Pfam" id="PF03976"/>
    </source>
</evidence>
<dbReference type="InterPro" id="IPR027417">
    <property type="entry name" value="P-loop_NTPase"/>
</dbReference>
<name>A0ABT5TSD3_9MICO</name>
<dbReference type="PANTHER" id="PTHR34383">
    <property type="entry name" value="POLYPHOSPHATE:AMP PHOSPHOTRANSFERASE-RELATED"/>
    <property type="match status" value="1"/>
</dbReference>
<evidence type="ECO:0000313" key="3">
    <source>
        <dbReference type="Proteomes" id="UP001165561"/>
    </source>
</evidence>
<keyword evidence="2" id="KW-0808">Transferase</keyword>
<dbReference type="Pfam" id="PF03976">
    <property type="entry name" value="PPK2"/>
    <property type="match status" value="1"/>
</dbReference>
<feature type="non-terminal residue" evidence="2">
    <location>
        <position position="124"/>
    </location>
</feature>
<feature type="domain" description="Polyphosphate kinase-2-related" evidence="1">
    <location>
        <begin position="2"/>
        <end position="91"/>
    </location>
</feature>
<reference evidence="2" key="1">
    <citation type="submission" date="2023-02" db="EMBL/GenBank/DDBJ databases">
        <title>Georgenia sp.10Sc9-8, isolated from a soil sample collected from the Taklamakan desert.</title>
        <authorList>
            <person name="Liu S."/>
        </authorList>
    </citation>
    <scope>NUCLEOTIDE SEQUENCE</scope>
    <source>
        <strain evidence="2">10Sc9-8</strain>
    </source>
</reference>
<keyword evidence="3" id="KW-1185">Reference proteome</keyword>
<dbReference type="Proteomes" id="UP001165561">
    <property type="component" value="Unassembled WGS sequence"/>
</dbReference>